<dbReference type="EMBL" id="ADLV01000036">
    <property type="protein sequence ID" value="EGK00582.1"/>
    <property type="molecule type" value="Genomic_DNA"/>
</dbReference>
<keyword evidence="4" id="KW-1185">Reference proteome</keyword>
<gene>
    <name evidence="3" type="ORF">HMPREF9455_03225</name>
</gene>
<evidence type="ECO:0000313" key="4">
    <source>
        <dbReference type="Proteomes" id="UP000004913"/>
    </source>
</evidence>
<dbReference type="AlphaFoldDB" id="F5J1K8"/>
<evidence type="ECO:0000259" key="2">
    <source>
        <dbReference type="Pfam" id="PF02796"/>
    </source>
</evidence>
<dbReference type="Pfam" id="PF02796">
    <property type="entry name" value="HTH_7"/>
    <property type="match status" value="1"/>
</dbReference>
<comment type="caution">
    <text evidence="3">The sequence shown here is derived from an EMBL/GenBank/DDBJ whole genome shotgun (WGS) entry which is preliminary data.</text>
</comment>
<dbReference type="Proteomes" id="UP000004913">
    <property type="component" value="Unassembled WGS sequence"/>
</dbReference>
<dbReference type="SUPFAM" id="SSF48295">
    <property type="entry name" value="TrpR-like"/>
    <property type="match status" value="1"/>
</dbReference>
<dbReference type="OrthoDB" id="1085895at2"/>
<dbReference type="RefSeq" id="WP_006800758.1">
    <property type="nucleotide sequence ID" value="NZ_GL891987.1"/>
</dbReference>
<sequence length="246" mass="28500">MKYKEKIATEIIRMIEQDLCSISEICKSFKISRKTFYEWKKEKPEFKEAVEEAIDHREDVMIASARIGLKQLLEGYVQKKEKVTYVPDKNDPLNDVEKCRVVEKKFCPPSIRAIKYVLDREERKKDKDRLLASERRPLVIEVQDEETRRQLMILQENGFRSGGSLNAEVVAAVDRKLEEERTNGHRSEAYVKVKSEELEVENGQEQAEQGQVMEQPPVAQPSAAPVEKPKVNLYPFLPPGYTSRTD</sequence>
<dbReference type="Gene3D" id="1.10.10.60">
    <property type="entry name" value="Homeodomain-like"/>
    <property type="match status" value="1"/>
</dbReference>
<feature type="region of interest" description="Disordered" evidence="1">
    <location>
        <begin position="197"/>
        <end position="246"/>
    </location>
</feature>
<protein>
    <recommendedName>
        <fullName evidence="2">Resolvase HTH domain-containing protein</fullName>
    </recommendedName>
</protein>
<feature type="compositionally biased region" description="Low complexity" evidence="1">
    <location>
        <begin position="215"/>
        <end position="226"/>
    </location>
</feature>
<name>F5J1K8_9BACT</name>
<dbReference type="InterPro" id="IPR006120">
    <property type="entry name" value="Resolvase_HTH_dom"/>
</dbReference>
<dbReference type="GO" id="GO:0043565">
    <property type="term" value="F:sequence-specific DNA binding"/>
    <property type="evidence" value="ECO:0007669"/>
    <property type="project" value="InterPro"/>
</dbReference>
<feature type="domain" description="Resolvase HTH" evidence="2">
    <location>
        <begin position="2"/>
        <end position="37"/>
    </location>
</feature>
<dbReference type="HOGENOM" id="CLU_101714_0_0_10"/>
<evidence type="ECO:0000313" key="3">
    <source>
        <dbReference type="EMBL" id="EGK00582.1"/>
    </source>
</evidence>
<proteinExistence type="predicted"/>
<accession>F5J1K8</accession>
<evidence type="ECO:0000256" key="1">
    <source>
        <dbReference type="SAM" id="MobiDB-lite"/>
    </source>
</evidence>
<dbReference type="InterPro" id="IPR010921">
    <property type="entry name" value="Trp_repressor/repl_initiator"/>
</dbReference>
<organism evidence="3 4">
    <name type="scientific">Dysgonomonas gadei ATCC BAA-286</name>
    <dbReference type="NCBI Taxonomy" id="742766"/>
    <lineage>
        <taxon>Bacteria</taxon>
        <taxon>Pseudomonadati</taxon>
        <taxon>Bacteroidota</taxon>
        <taxon>Bacteroidia</taxon>
        <taxon>Bacteroidales</taxon>
        <taxon>Dysgonomonadaceae</taxon>
        <taxon>Dysgonomonas</taxon>
    </lineage>
</organism>
<reference evidence="3 4" key="1">
    <citation type="submission" date="2011-04" db="EMBL/GenBank/DDBJ databases">
        <title>The Genome Sequence of Dysgonomonas gadei ATCC BAA-286.</title>
        <authorList>
            <consortium name="The Broad Institute Genome Sequencing Platform"/>
            <person name="Earl A."/>
            <person name="Ward D."/>
            <person name="Feldgarden M."/>
            <person name="Gevers D."/>
            <person name="Pudlo N."/>
            <person name="Martens E."/>
            <person name="Allen-Vercoe E."/>
            <person name="Young S.K."/>
            <person name="Zeng Q."/>
            <person name="Gargeya S."/>
            <person name="Fitzgerald M."/>
            <person name="Haas B."/>
            <person name="Abouelleil A."/>
            <person name="Alvarado L."/>
            <person name="Arachchi H.M."/>
            <person name="Berlin A."/>
            <person name="Brown A."/>
            <person name="Chapman S.B."/>
            <person name="Chen Z."/>
            <person name="Dunbar C."/>
            <person name="Freedman E."/>
            <person name="Gearin G."/>
            <person name="Gellesch M."/>
            <person name="Goldberg J."/>
            <person name="Griggs A."/>
            <person name="Gujja S."/>
            <person name="Heiman D."/>
            <person name="Howarth C."/>
            <person name="Larson L."/>
            <person name="Lui A."/>
            <person name="MacDonald P.J.P."/>
            <person name="Mehta T."/>
            <person name="Montmayeur A."/>
            <person name="Murphy C."/>
            <person name="Neiman D."/>
            <person name="Pearson M."/>
            <person name="Priest M."/>
            <person name="Roberts A."/>
            <person name="Saif S."/>
            <person name="Shea T."/>
            <person name="Shenoy N."/>
            <person name="Sisk P."/>
            <person name="Stolte C."/>
            <person name="Sykes S."/>
            <person name="Yandava C."/>
            <person name="Wortman J."/>
            <person name="Nusbaum C."/>
            <person name="Birren B."/>
        </authorList>
    </citation>
    <scope>NUCLEOTIDE SEQUENCE [LARGE SCALE GENOMIC DNA]</scope>
    <source>
        <strain evidence="3 4">ATCC BAA-286</strain>
    </source>
</reference>